<reference evidence="2 3" key="1">
    <citation type="submission" date="2018-07" db="EMBL/GenBank/DDBJ databases">
        <title>Genomic Encyclopedia of Type Strains, Phase IV (KMG-IV): sequencing the most valuable type-strain genomes for metagenomic binning, comparative biology and taxonomic classification.</title>
        <authorList>
            <person name="Goeker M."/>
        </authorList>
    </citation>
    <scope>NUCLEOTIDE SEQUENCE [LARGE SCALE GENOMIC DNA]</scope>
    <source>
        <strain evidence="2 3">DSM 27016</strain>
    </source>
</reference>
<keyword evidence="3" id="KW-1185">Reference proteome</keyword>
<dbReference type="GO" id="GO:0006284">
    <property type="term" value="P:base-excision repair"/>
    <property type="evidence" value="ECO:0007669"/>
    <property type="project" value="TreeGrafter"/>
</dbReference>
<evidence type="ECO:0000313" key="2">
    <source>
        <dbReference type="EMBL" id="RCX09300.1"/>
    </source>
</evidence>
<name>A0A369AIW7_9FIRM</name>
<evidence type="ECO:0000313" key="3">
    <source>
        <dbReference type="Proteomes" id="UP000253034"/>
    </source>
</evidence>
<accession>A0A369AIW7</accession>
<dbReference type="Pfam" id="PF01261">
    <property type="entry name" value="AP_endonuc_2"/>
    <property type="match status" value="1"/>
</dbReference>
<dbReference type="InterPro" id="IPR036237">
    <property type="entry name" value="Xyl_isomerase-like_sf"/>
</dbReference>
<protein>
    <submittedName>
        <fullName evidence="2">Deoxyribonuclease-4</fullName>
    </submittedName>
</protein>
<dbReference type="GO" id="GO:0003906">
    <property type="term" value="F:DNA-(apurinic or apyrimidinic site) endonuclease activity"/>
    <property type="evidence" value="ECO:0007669"/>
    <property type="project" value="TreeGrafter"/>
</dbReference>
<sequence>MIRFGPSGNSESFYEQGNKSSVQMPGWLNRMGLNAYEYQCSRGVNIDEAVAGRIGEQAAINDVFLSVHAPYYINLASPEEEKRNNSINYIIDTMKAAKWMGAKRIVVHTGSCGKVDRKWAFNTASAALMEAIRQCDRLGLGDIAICPEVLGKMNQLGNLDEILEMCRLDERLIPTIDFAHLHARGMGCLNTSDDFEGVLNKIEAALGYQRLKHIHIHFSRVEFTAGGEKRHCCYDDVRFGPDFEFLAELLYIKRMEPVIICESRGSMAEDALKLKNIYEKHAARGGIGCEKGFDH</sequence>
<dbReference type="OrthoDB" id="9805666at2"/>
<comment type="caution">
    <text evidence="2">The sequence shown here is derived from an EMBL/GenBank/DDBJ whole genome shotgun (WGS) entry which is preliminary data.</text>
</comment>
<dbReference type="EMBL" id="QPJT01000037">
    <property type="protein sequence ID" value="RCX09300.1"/>
    <property type="molecule type" value="Genomic_DNA"/>
</dbReference>
<gene>
    <name evidence="2" type="ORF">DFR58_13714</name>
</gene>
<evidence type="ECO:0000259" key="1">
    <source>
        <dbReference type="Pfam" id="PF01261"/>
    </source>
</evidence>
<dbReference type="Gene3D" id="3.20.20.150">
    <property type="entry name" value="Divalent-metal-dependent TIM barrel enzymes"/>
    <property type="match status" value="1"/>
</dbReference>
<dbReference type="GO" id="GO:0003677">
    <property type="term" value="F:DNA binding"/>
    <property type="evidence" value="ECO:0007669"/>
    <property type="project" value="InterPro"/>
</dbReference>
<dbReference type="GO" id="GO:0008081">
    <property type="term" value="F:phosphoric diester hydrolase activity"/>
    <property type="evidence" value="ECO:0007669"/>
    <property type="project" value="TreeGrafter"/>
</dbReference>
<dbReference type="SUPFAM" id="SSF51658">
    <property type="entry name" value="Xylose isomerase-like"/>
    <property type="match status" value="1"/>
</dbReference>
<dbReference type="InterPro" id="IPR001719">
    <property type="entry name" value="AP_endonuc_2"/>
</dbReference>
<dbReference type="PANTHER" id="PTHR21445:SF0">
    <property type="entry name" value="APURINIC-APYRIMIDINIC ENDONUCLEASE"/>
    <property type="match status" value="1"/>
</dbReference>
<proteinExistence type="predicted"/>
<dbReference type="SMART" id="SM00518">
    <property type="entry name" value="AP2Ec"/>
    <property type="match status" value="1"/>
</dbReference>
<organism evidence="2 3">
    <name type="scientific">Anaerobacterium chartisolvens</name>
    <dbReference type="NCBI Taxonomy" id="1297424"/>
    <lineage>
        <taxon>Bacteria</taxon>
        <taxon>Bacillati</taxon>
        <taxon>Bacillota</taxon>
        <taxon>Clostridia</taxon>
        <taxon>Eubacteriales</taxon>
        <taxon>Oscillospiraceae</taxon>
        <taxon>Anaerobacterium</taxon>
    </lineage>
</organism>
<dbReference type="GO" id="GO:0008270">
    <property type="term" value="F:zinc ion binding"/>
    <property type="evidence" value="ECO:0007669"/>
    <property type="project" value="InterPro"/>
</dbReference>
<dbReference type="PANTHER" id="PTHR21445">
    <property type="entry name" value="ENDONUCLEASE IV ENDODEOXYRIBONUCLEASE IV"/>
    <property type="match status" value="1"/>
</dbReference>
<feature type="domain" description="Xylose isomerase-like TIM barrel" evidence="1">
    <location>
        <begin position="28"/>
        <end position="265"/>
    </location>
</feature>
<dbReference type="RefSeq" id="WP_114299973.1">
    <property type="nucleotide sequence ID" value="NZ_QPJT01000037.1"/>
</dbReference>
<dbReference type="Proteomes" id="UP000253034">
    <property type="component" value="Unassembled WGS sequence"/>
</dbReference>
<dbReference type="AlphaFoldDB" id="A0A369AIW7"/>
<dbReference type="InterPro" id="IPR013022">
    <property type="entry name" value="Xyl_isomerase-like_TIM-brl"/>
</dbReference>